<evidence type="ECO:0000259" key="2">
    <source>
        <dbReference type="Pfam" id="PF05168"/>
    </source>
</evidence>
<proteinExistence type="inferred from homology"/>
<accession>A0ABR8EAV6</accession>
<evidence type="ECO:0000313" key="3">
    <source>
        <dbReference type="EMBL" id="MBD2543313.1"/>
    </source>
</evidence>
<dbReference type="Pfam" id="PF05168">
    <property type="entry name" value="HEPN"/>
    <property type="match status" value="1"/>
</dbReference>
<dbReference type="Gene3D" id="1.20.120.330">
    <property type="entry name" value="Nucleotidyltransferases domain 2"/>
    <property type="match status" value="1"/>
</dbReference>
<dbReference type="PANTHER" id="PTHR36565">
    <property type="entry name" value="UPF0332 PROTEIN TM_1000"/>
    <property type="match status" value="1"/>
</dbReference>
<dbReference type="EMBL" id="JACJSK010000006">
    <property type="protein sequence ID" value="MBD2543313.1"/>
    <property type="molecule type" value="Genomic_DNA"/>
</dbReference>
<dbReference type="InterPro" id="IPR052226">
    <property type="entry name" value="UPF0332_toxin"/>
</dbReference>
<name>A0ABR8EAV6_9CYAN</name>
<evidence type="ECO:0000256" key="1">
    <source>
        <dbReference type="ARBA" id="ARBA00038248"/>
    </source>
</evidence>
<reference evidence="3 4" key="1">
    <citation type="journal article" date="2020" name="ISME J.">
        <title>Comparative genomics reveals insights into cyanobacterial evolution and habitat adaptation.</title>
        <authorList>
            <person name="Chen M.Y."/>
            <person name="Teng W.K."/>
            <person name="Zhao L."/>
            <person name="Hu C.X."/>
            <person name="Zhou Y.K."/>
            <person name="Han B.P."/>
            <person name="Song L.R."/>
            <person name="Shu W.S."/>
        </authorList>
    </citation>
    <scope>NUCLEOTIDE SEQUENCE [LARGE SCALE GENOMIC DNA]</scope>
    <source>
        <strain evidence="3 4">FACHB-1370</strain>
    </source>
</reference>
<dbReference type="Proteomes" id="UP000641954">
    <property type="component" value="Unassembled WGS sequence"/>
</dbReference>
<comment type="caution">
    <text evidence="3">The sequence shown here is derived from an EMBL/GenBank/DDBJ whole genome shotgun (WGS) entry which is preliminary data.</text>
</comment>
<organism evidence="3 4">
    <name type="scientific">Planktothricoides raciborskii FACHB-1370</name>
    <dbReference type="NCBI Taxonomy" id="2949576"/>
    <lineage>
        <taxon>Bacteria</taxon>
        <taxon>Bacillati</taxon>
        <taxon>Cyanobacteriota</taxon>
        <taxon>Cyanophyceae</taxon>
        <taxon>Oscillatoriophycideae</taxon>
        <taxon>Oscillatoriales</taxon>
        <taxon>Oscillatoriaceae</taxon>
        <taxon>Planktothricoides</taxon>
    </lineage>
</organism>
<dbReference type="PANTHER" id="PTHR36565:SF1">
    <property type="entry name" value="UPF0332 PROTEIN TM_1000"/>
    <property type="match status" value="1"/>
</dbReference>
<dbReference type="RefSeq" id="WP_190877503.1">
    <property type="nucleotide sequence ID" value="NZ_JACJSK010000006.1"/>
</dbReference>
<keyword evidence="4" id="KW-1185">Reference proteome</keyword>
<feature type="domain" description="HEPN" evidence="2">
    <location>
        <begin position="6"/>
        <end position="101"/>
    </location>
</feature>
<protein>
    <submittedName>
        <fullName evidence="3">HEPN domain-containing protein</fullName>
    </submittedName>
</protein>
<gene>
    <name evidence="3" type="ORF">H6G72_05485</name>
</gene>
<dbReference type="InterPro" id="IPR007842">
    <property type="entry name" value="HEPN_dom"/>
</dbReference>
<comment type="similarity">
    <text evidence="1">Belongs to the UPF0332 family.</text>
</comment>
<evidence type="ECO:0000313" key="4">
    <source>
        <dbReference type="Proteomes" id="UP000641954"/>
    </source>
</evidence>
<sequence>MTPEQENLLQKSITSLEAAKILQTNQFPDYAASRAYYSMFYAVEAILLQKDLSFSSHAAVISAFGREFVKSGIVPKEFHRLVIDAQDLRNTGDYGELNAVTIAQSQEQINNKKSWNLPRNFSSSFIYHPLLYCFYSARKRTWFL</sequence>